<sequence>MTVVFAALPHGDGAPRLQGTLNFGFQLMIAVGICAANHVNYGTYKIKGRWGWRVGLGLAAVPAAIITIGALILPDTPNSLIERGFDEEDNAMLRKIRGTDDIQAEYDDLVAANDEAKSLTGINVIMFYAPVLFKTIGFGDDASLVSAVISGLVDIFATIVYKLGRRAIFLQGGTHMLESQFRTSGVASELTKCYGSILVPGDLHQHVRGGPFAWSWGPLGWLVPSEIFPLEIRPAGQRISVNLFFTFLPHRAGVPHRLLQPQVRLLFFTGWVVVMTAFIALLQPETNNGLTPIAATWKLLRKRRRATKRVIAEK</sequence>
<dbReference type="InterPro" id="IPR036259">
    <property type="entry name" value="MFS_trans_sf"/>
</dbReference>
<accession>A0A9E7JGQ6</accession>
<protein>
    <submittedName>
        <fullName evidence="8">Sugar transporter</fullName>
    </submittedName>
</protein>
<dbReference type="InterPro" id="IPR005828">
    <property type="entry name" value="MFS_sugar_transport-like"/>
</dbReference>
<keyword evidence="9" id="KW-1185">Reference proteome</keyword>
<comment type="similarity">
    <text evidence="2">Belongs to the major facilitator superfamily. Sugar transporter (TC 2.A.1.1) family.</text>
</comment>
<feature type="transmembrane region" description="Helical" evidence="7">
    <location>
        <begin position="51"/>
        <end position="73"/>
    </location>
</feature>
<dbReference type="Pfam" id="PF00083">
    <property type="entry name" value="Sugar_tr"/>
    <property type="match status" value="2"/>
</dbReference>
<comment type="subcellular location">
    <subcellularLocation>
        <location evidence="1">Membrane</location>
    </subcellularLocation>
</comment>
<organism evidence="8 9">
    <name type="scientific">Musa troglodytarum</name>
    <name type="common">fe'i banana</name>
    <dbReference type="NCBI Taxonomy" id="320322"/>
    <lineage>
        <taxon>Eukaryota</taxon>
        <taxon>Viridiplantae</taxon>
        <taxon>Streptophyta</taxon>
        <taxon>Embryophyta</taxon>
        <taxon>Tracheophyta</taxon>
        <taxon>Spermatophyta</taxon>
        <taxon>Magnoliopsida</taxon>
        <taxon>Liliopsida</taxon>
        <taxon>Zingiberales</taxon>
        <taxon>Musaceae</taxon>
        <taxon>Musa</taxon>
    </lineage>
</organism>
<dbReference type="GO" id="GO:0016020">
    <property type="term" value="C:membrane"/>
    <property type="evidence" value="ECO:0007669"/>
    <property type="project" value="UniProtKB-SubCell"/>
</dbReference>
<dbReference type="Proteomes" id="UP001055439">
    <property type="component" value="Chromosome 10"/>
</dbReference>
<keyword evidence="5 7" id="KW-1133">Transmembrane helix</keyword>
<dbReference type="PANTHER" id="PTHR23500">
    <property type="entry name" value="SOLUTE CARRIER FAMILY 2, FACILITATED GLUCOSE TRANSPORTER"/>
    <property type="match status" value="1"/>
</dbReference>
<evidence type="ECO:0000256" key="7">
    <source>
        <dbReference type="SAM" id="Phobius"/>
    </source>
</evidence>
<keyword evidence="4 7" id="KW-0812">Transmembrane</keyword>
<dbReference type="OrthoDB" id="5296287at2759"/>
<keyword evidence="8" id="KW-0762">Sugar transport</keyword>
<dbReference type="Gene3D" id="1.20.1250.20">
    <property type="entry name" value="MFS general substrate transporter like domains"/>
    <property type="match status" value="2"/>
</dbReference>
<dbReference type="EMBL" id="CP097503">
    <property type="protein sequence ID" value="URD80533.1"/>
    <property type="molecule type" value="Genomic_DNA"/>
</dbReference>
<gene>
    <name evidence="8" type="ORF">MUK42_18562</name>
</gene>
<name>A0A9E7JGQ6_9LILI</name>
<dbReference type="GO" id="GO:0015144">
    <property type="term" value="F:carbohydrate transmembrane transporter activity"/>
    <property type="evidence" value="ECO:0007669"/>
    <property type="project" value="InterPro"/>
</dbReference>
<evidence type="ECO:0000313" key="8">
    <source>
        <dbReference type="EMBL" id="URD80533.1"/>
    </source>
</evidence>
<evidence type="ECO:0000313" key="9">
    <source>
        <dbReference type="Proteomes" id="UP001055439"/>
    </source>
</evidence>
<feature type="transmembrane region" description="Helical" evidence="7">
    <location>
        <begin position="142"/>
        <end position="161"/>
    </location>
</feature>
<dbReference type="InterPro" id="IPR045262">
    <property type="entry name" value="STP/PLT_plant"/>
</dbReference>
<evidence type="ECO:0000256" key="2">
    <source>
        <dbReference type="ARBA" id="ARBA00010992"/>
    </source>
</evidence>
<reference evidence="8" key="1">
    <citation type="submission" date="2022-05" db="EMBL/GenBank/DDBJ databases">
        <title>The Musa troglodytarum L. genome provides insights into the mechanism of non-climacteric behaviour and enrichment of carotenoids.</title>
        <authorList>
            <person name="Wang J."/>
        </authorList>
    </citation>
    <scope>NUCLEOTIDE SEQUENCE</scope>
    <source>
        <tissue evidence="8">Leaf</tissue>
    </source>
</reference>
<dbReference type="SUPFAM" id="SSF103473">
    <property type="entry name" value="MFS general substrate transporter"/>
    <property type="match status" value="1"/>
</dbReference>
<dbReference type="PANTHER" id="PTHR23500:SF74">
    <property type="entry name" value="SUGAR TRANSPORT PROTEIN MST5"/>
    <property type="match status" value="1"/>
</dbReference>
<evidence type="ECO:0000256" key="3">
    <source>
        <dbReference type="ARBA" id="ARBA00022448"/>
    </source>
</evidence>
<keyword evidence="6 7" id="KW-0472">Membrane</keyword>
<evidence type="ECO:0000256" key="5">
    <source>
        <dbReference type="ARBA" id="ARBA00022989"/>
    </source>
</evidence>
<feature type="transmembrane region" description="Helical" evidence="7">
    <location>
        <begin position="265"/>
        <end position="282"/>
    </location>
</feature>
<keyword evidence="3" id="KW-0813">Transport</keyword>
<proteinExistence type="inferred from homology"/>
<dbReference type="AlphaFoldDB" id="A0A9E7JGQ6"/>
<evidence type="ECO:0000256" key="1">
    <source>
        <dbReference type="ARBA" id="ARBA00004370"/>
    </source>
</evidence>
<feature type="transmembrane region" description="Helical" evidence="7">
    <location>
        <begin position="20"/>
        <end position="39"/>
    </location>
</feature>
<evidence type="ECO:0000256" key="4">
    <source>
        <dbReference type="ARBA" id="ARBA00022692"/>
    </source>
</evidence>
<evidence type="ECO:0000256" key="6">
    <source>
        <dbReference type="ARBA" id="ARBA00023136"/>
    </source>
</evidence>